<dbReference type="InterPro" id="IPR029058">
    <property type="entry name" value="AB_hydrolase_fold"/>
</dbReference>
<accession>A0A9X3ANC5</accession>
<dbReference type="Pfam" id="PF20408">
    <property type="entry name" value="Abhydrolase_11"/>
    <property type="match status" value="1"/>
</dbReference>
<proteinExistence type="predicted"/>
<dbReference type="AlphaFoldDB" id="A0A9X3ANC5"/>
<protein>
    <submittedName>
        <fullName evidence="2">Dienelactone hydrolase</fullName>
    </submittedName>
</protein>
<gene>
    <name evidence="2" type="ORF">NE535_07190</name>
</gene>
<evidence type="ECO:0000259" key="1">
    <source>
        <dbReference type="Pfam" id="PF20408"/>
    </source>
</evidence>
<dbReference type="SUPFAM" id="SSF53474">
    <property type="entry name" value="alpha/beta-Hydrolases"/>
    <property type="match status" value="1"/>
</dbReference>
<name>A0A9X3ANC5_9GAMM</name>
<sequence length="240" mass="26392">MIYSQDSINANAELARDYVLDGAVASETLIVLAHGAGANMHHAFMQQLTQSLVDEGFAVYRFNFLYMQANMLDGKKRPPDRAPKLVQHLESVLADIQHKQQQGEINAKRILFVGKSMGSRMMATLTSSLHQCEMIAAQSALNRVIGQVCLGYPFVPIKGGEPRLPPLNESSMPTLVLQGERDKFGLPDQIASWTFRQGIEFTSIPDGDHSFAPRKSSGTTFDANLALVVAEIIRFSKSLA</sequence>
<dbReference type="PANTHER" id="PTHR13136:SF11">
    <property type="entry name" value="TESTIS-EXPRESSED PROTEIN 30"/>
    <property type="match status" value="1"/>
</dbReference>
<keyword evidence="3" id="KW-1185">Reference proteome</keyword>
<dbReference type="RefSeq" id="WP_261297976.1">
    <property type="nucleotide sequence ID" value="NZ_JAMTCD010000007.1"/>
</dbReference>
<keyword evidence="2" id="KW-0378">Hydrolase</keyword>
<dbReference type="GO" id="GO:0016787">
    <property type="term" value="F:hydrolase activity"/>
    <property type="evidence" value="ECO:0007669"/>
    <property type="project" value="UniProtKB-KW"/>
</dbReference>
<comment type="caution">
    <text evidence="2">The sequence shown here is derived from an EMBL/GenBank/DDBJ whole genome shotgun (WGS) entry which is preliminary data.</text>
</comment>
<dbReference type="EMBL" id="JAMTCD010000007">
    <property type="protein sequence ID" value="MCT7941581.1"/>
    <property type="molecule type" value="Genomic_DNA"/>
</dbReference>
<evidence type="ECO:0000313" key="3">
    <source>
        <dbReference type="Proteomes" id="UP001155546"/>
    </source>
</evidence>
<dbReference type="PANTHER" id="PTHR13136">
    <property type="entry name" value="TESTIS DEVELOPMENT PROTEIN PRTD"/>
    <property type="match status" value="1"/>
</dbReference>
<evidence type="ECO:0000313" key="2">
    <source>
        <dbReference type="EMBL" id="MCT7941581.1"/>
    </source>
</evidence>
<dbReference type="Gene3D" id="3.40.50.1820">
    <property type="entry name" value="alpha/beta hydrolase"/>
    <property type="match status" value="1"/>
</dbReference>
<reference evidence="2" key="1">
    <citation type="journal article" date="2023" name="Int. J. Syst. Evol. Microbiol.">
        <title>&lt;i&gt;Shewanella septentrionalis&lt;/i&gt; sp. nov. and &lt;i&gt;Shewanella holmiensis&lt;/i&gt; sp. nov., isolated from Baltic Sea water and sediments.</title>
        <authorList>
            <person name="Martin-Rodriguez A.J."/>
            <person name="Thorell K."/>
            <person name="Joffre E."/>
            <person name="Jensie-Markopoulos S."/>
            <person name="Moore E.R.B."/>
            <person name="Sjoling A."/>
        </authorList>
    </citation>
    <scope>NUCLEOTIDE SEQUENCE</scope>
    <source>
        <strain evidence="2">SP1S2-7</strain>
    </source>
</reference>
<feature type="domain" description="KANL3/Tex30 alpha/beta hydrolase-like" evidence="1">
    <location>
        <begin position="27"/>
        <end position="236"/>
    </location>
</feature>
<dbReference type="InterPro" id="IPR026555">
    <property type="entry name" value="NSL3/Tex30"/>
</dbReference>
<dbReference type="InterPro" id="IPR046879">
    <property type="entry name" value="KANL3/Tex30_Abhydrolase"/>
</dbReference>
<organism evidence="2 3">
    <name type="scientific">Shewanella holmiensis</name>
    <dbReference type="NCBI Taxonomy" id="2952222"/>
    <lineage>
        <taxon>Bacteria</taxon>
        <taxon>Pseudomonadati</taxon>
        <taxon>Pseudomonadota</taxon>
        <taxon>Gammaproteobacteria</taxon>
        <taxon>Alteromonadales</taxon>
        <taxon>Shewanellaceae</taxon>
        <taxon>Shewanella</taxon>
    </lineage>
</organism>
<dbReference type="Proteomes" id="UP001155546">
    <property type="component" value="Unassembled WGS sequence"/>
</dbReference>